<dbReference type="PANTHER" id="PTHR23065">
    <property type="entry name" value="PROLINE-SERINE-THREONINE PHOSPHATASE INTERACTING PROTEIN 1"/>
    <property type="match status" value="1"/>
</dbReference>
<dbReference type="GO" id="GO:0072583">
    <property type="term" value="P:clathrin-dependent endocytosis"/>
    <property type="evidence" value="ECO:0007669"/>
    <property type="project" value="TreeGrafter"/>
</dbReference>
<dbReference type="PANTHER" id="PTHR23065:SF57">
    <property type="entry name" value="GROWTH ARREST-SPECIFIC PROTEIN 7"/>
    <property type="match status" value="1"/>
</dbReference>
<dbReference type="Proteomes" id="UP000261600">
    <property type="component" value="Unplaced"/>
</dbReference>
<reference evidence="2" key="1">
    <citation type="submission" date="2025-08" db="UniProtKB">
        <authorList>
            <consortium name="Ensembl"/>
        </authorList>
    </citation>
    <scope>IDENTIFICATION</scope>
</reference>
<dbReference type="Gene3D" id="2.20.70.10">
    <property type="match status" value="1"/>
</dbReference>
<dbReference type="AlphaFoldDB" id="A0A3Q3K6Y3"/>
<dbReference type="Pfam" id="PF00397">
    <property type="entry name" value="WW"/>
    <property type="match status" value="1"/>
</dbReference>
<dbReference type="InterPro" id="IPR027267">
    <property type="entry name" value="AH/BAR_dom_sf"/>
</dbReference>
<name>A0A3Q3K6Y3_MONAL</name>
<evidence type="ECO:0000313" key="2">
    <source>
        <dbReference type="Ensembl" id="ENSMALP00000028790.1"/>
    </source>
</evidence>
<dbReference type="GO" id="GO:0048812">
    <property type="term" value="P:neuron projection morphogenesis"/>
    <property type="evidence" value="ECO:0007669"/>
    <property type="project" value="TreeGrafter"/>
</dbReference>
<dbReference type="InterPro" id="IPR001202">
    <property type="entry name" value="WW_dom"/>
</dbReference>
<reference evidence="2" key="2">
    <citation type="submission" date="2025-09" db="UniProtKB">
        <authorList>
            <consortium name="Ensembl"/>
        </authorList>
    </citation>
    <scope>IDENTIFICATION</scope>
</reference>
<protein>
    <recommendedName>
        <fullName evidence="1">WW domain-containing protein</fullName>
    </recommendedName>
</protein>
<feature type="domain" description="WW" evidence="1">
    <location>
        <begin position="12"/>
        <end position="45"/>
    </location>
</feature>
<dbReference type="GO" id="GO:0005886">
    <property type="term" value="C:plasma membrane"/>
    <property type="evidence" value="ECO:0007669"/>
    <property type="project" value="TreeGrafter"/>
</dbReference>
<evidence type="ECO:0000259" key="1">
    <source>
        <dbReference type="PROSITE" id="PS50020"/>
    </source>
</evidence>
<dbReference type="CDD" id="cd00201">
    <property type="entry name" value="WW"/>
    <property type="match status" value="1"/>
</dbReference>
<keyword evidence="3" id="KW-1185">Reference proteome</keyword>
<dbReference type="GO" id="GO:0030136">
    <property type="term" value="C:clathrin-coated vesicle"/>
    <property type="evidence" value="ECO:0007669"/>
    <property type="project" value="TreeGrafter"/>
</dbReference>
<sequence length="156" mass="18252">LAPPFPEEADSRPLPPGWTSYLSPEGLRYYVNSCSKEKTWQRPFLSAEAPQRPLTCQNSSPYGTVTLNLYVLCSIFWTQFCFDKSPELEKLEVERIEWIQQHLRQYTTLRHETDMFNQSTVEPVDQLLQNVDPAKDRELWVKENKTGEVRPVDMDI</sequence>
<dbReference type="Gene3D" id="1.20.1270.60">
    <property type="entry name" value="Arfaptin homology (AH) domain/BAR domain"/>
    <property type="match status" value="1"/>
</dbReference>
<dbReference type="PROSITE" id="PS50020">
    <property type="entry name" value="WW_DOMAIN_2"/>
    <property type="match status" value="1"/>
</dbReference>
<dbReference type="InterPro" id="IPR036020">
    <property type="entry name" value="WW_dom_sf"/>
</dbReference>
<dbReference type="SUPFAM" id="SSF103657">
    <property type="entry name" value="BAR/IMD domain-like"/>
    <property type="match status" value="1"/>
</dbReference>
<evidence type="ECO:0000313" key="3">
    <source>
        <dbReference type="Proteomes" id="UP000261600"/>
    </source>
</evidence>
<dbReference type="SMART" id="SM00456">
    <property type="entry name" value="WW"/>
    <property type="match status" value="1"/>
</dbReference>
<accession>A0A3Q3K6Y3</accession>
<dbReference type="Ensembl" id="ENSMALT00000029311.1">
    <property type="protein sequence ID" value="ENSMALP00000028790.1"/>
    <property type="gene ID" value="ENSMALG00000019913.1"/>
</dbReference>
<dbReference type="GO" id="GO:0048268">
    <property type="term" value="P:clathrin coat assembly"/>
    <property type="evidence" value="ECO:0007669"/>
    <property type="project" value="TreeGrafter"/>
</dbReference>
<dbReference type="GO" id="GO:0005905">
    <property type="term" value="C:clathrin-coated pit"/>
    <property type="evidence" value="ECO:0007669"/>
    <property type="project" value="TreeGrafter"/>
</dbReference>
<dbReference type="SUPFAM" id="SSF51045">
    <property type="entry name" value="WW domain"/>
    <property type="match status" value="1"/>
</dbReference>
<organism evidence="2 3">
    <name type="scientific">Monopterus albus</name>
    <name type="common">Swamp eel</name>
    <dbReference type="NCBI Taxonomy" id="43700"/>
    <lineage>
        <taxon>Eukaryota</taxon>
        <taxon>Metazoa</taxon>
        <taxon>Chordata</taxon>
        <taxon>Craniata</taxon>
        <taxon>Vertebrata</taxon>
        <taxon>Euteleostomi</taxon>
        <taxon>Actinopterygii</taxon>
        <taxon>Neopterygii</taxon>
        <taxon>Teleostei</taxon>
        <taxon>Neoteleostei</taxon>
        <taxon>Acanthomorphata</taxon>
        <taxon>Anabantaria</taxon>
        <taxon>Synbranchiformes</taxon>
        <taxon>Synbranchidae</taxon>
        <taxon>Monopterus</taxon>
    </lineage>
</organism>
<proteinExistence type="predicted"/>